<accession>A0A8T5VD19</accession>
<organism evidence="2 3">
    <name type="scientific">Bradyrhizobium barranii subsp. apii</name>
    <dbReference type="NCBI Taxonomy" id="2819348"/>
    <lineage>
        <taxon>Bacteria</taxon>
        <taxon>Pseudomonadati</taxon>
        <taxon>Pseudomonadota</taxon>
        <taxon>Alphaproteobacteria</taxon>
        <taxon>Hyphomicrobiales</taxon>
        <taxon>Nitrobacteraceae</taxon>
        <taxon>Bradyrhizobium</taxon>
        <taxon>Bradyrhizobium barranii</taxon>
    </lineage>
</organism>
<protein>
    <recommendedName>
        <fullName evidence="1">Endopeptidase Clp</fullName>
        <ecNumber evidence="1">3.4.21.92</ecNumber>
    </recommendedName>
</protein>
<dbReference type="EC" id="3.4.21.92" evidence="1"/>
<name>A0A8T5VD19_9BRAD</name>
<dbReference type="InterPro" id="IPR018215">
    <property type="entry name" value="ClpP_Ser_AS"/>
</dbReference>
<dbReference type="EMBL" id="CP096255">
    <property type="protein sequence ID" value="UPT90318.1"/>
    <property type="molecule type" value="Genomic_DNA"/>
</dbReference>
<evidence type="ECO:0000313" key="2">
    <source>
        <dbReference type="EMBL" id="UPT90318.1"/>
    </source>
</evidence>
<reference evidence="2" key="2">
    <citation type="submission" date="2022-04" db="EMBL/GenBank/DDBJ databases">
        <authorList>
            <person name="Bromfield E.S.P."/>
            <person name="Cloutier S."/>
        </authorList>
    </citation>
    <scope>NUCLEOTIDE SEQUENCE</scope>
    <source>
        <strain evidence="2">1S5</strain>
    </source>
</reference>
<evidence type="ECO:0000256" key="1">
    <source>
        <dbReference type="PROSITE-ProRule" id="PRU10085"/>
    </source>
</evidence>
<dbReference type="PROSITE" id="PS00381">
    <property type="entry name" value="CLP_PROTEASE_SER"/>
    <property type="match status" value="1"/>
</dbReference>
<evidence type="ECO:0000313" key="3">
    <source>
        <dbReference type="Proteomes" id="UP000551709"/>
    </source>
</evidence>
<dbReference type="AlphaFoldDB" id="A0A8T5VD19"/>
<dbReference type="Proteomes" id="UP000551709">
    <property type="component" value="Chromosome"/>
</dbReference>
<dbReference type="RefSeq" id="WP_166099930.1">
    <property type="nucleotide sequence ID" value="NZ_CP096255.1"/>
</dbReference>
<comment type="catalytic activity">
    <reaction evidence="1">
        <text>Hydrolysis of proteins to small peptides in the presence of ATP and magnesium. alpha-casein is the usual test substrate. In the absence of ATP, only oligopeptides shorter than five residues are hydrolyzed (such as succinyl-Leu-Tyr-|-NHMec, and Leu-Tyr-Leu-|-Tyr-Trp, in which cleavage of the -Tyr-|-Leu- and -Tyr-|-Trp bonds also occurs).</text>
        <dbReference type="EC" id="3.4.21.92"/>
    </reaction>
</comment>
<proteinExistence type="predicted"/>
<reference evidence="2" key="1">
    <citation type="journal article" date="2017" name="Syst. Appl. Microbiol.">
        <title>Soybeans inoculated with root zone soils of Canadian native legumes harbour diverse and novel Bradyrhizobium spp. that possess agricultural potential.</title>
        <authorList>
            <person name="Bromfield E.S.P."/>
            <person name="Cloutier S."/>
            <person name="Tambong J.T."/>
            <person name="Tran Thi T.V."/>
        </authorList>
    </citation>
    <scope>NUCLEOTIDE SEQUENCE</scope>
    <source>
        <strain evidence="2">1S5</strain>
    </source>
</reference>
<sequence>MRALMLACLLAFSLVSHAKANEPPPDWLAARLWLDSADCALKTGKFLVLCRDSRVIPIGDDSLGDDPGHALALGLYSALTGRAAKPSDIARINLGINVIGLILLALLLFTLQLRISAALVLLSIALARQYPILTPHPAGLGDACLSAILPLALLGLPLIKASQGTFIGWLVAGILSLATASLFRQSTAMMGVAASAAAIAVSVAVSGRRTILPHIAQLLAVFVAYKAPHLVHRARDIAYNLQPARFTEEHGPWHSLYIGLGVNKNPFGIRWDDASGIEAVERLDSRILFGTPAYFDALKHEYFRIVTTSPRQVLQVYATKLASTLHQSLPAPLHVPIMWPLLLVGLAAMVVRFWIACFAGS</sequence>
<feature type="active site" evidence="1">
    <location>
        <position position="195"/>
    </location>
</feature>
<gene>
    <name evidence="2" type="ORF">HAP41_0000016070</name>
</gene>